<dbReference type="RefSeq" id="WP_014274284.1">
    <property type="nucleotide sequence ID" value="NZ_BIMW01000172.1"/>
</dbReference>
<keyword evidence="3" id="KW-1185">Reference proteome</keyword>
<proteinExistence type="predicted"/>
<protein>
    <recommendedName>
        <fullName evidence="1">GUN4-like domain-containing protein</fullName>
    </recommendedName>
</protein>
<organism evidence="2 3">
    <name type="scientific">Limnospira platensis NIES-46</name>
    <dbReference type="NCBI Taxonomy" id="1236695"/>
    <lineage>
        <taxon>Bacteria</taxon>
        <taxon>Bacillati</taxon>
        <taxon>Cyanobacteriota</taxon>
        <taxon>Cyanophyceae</taxon>
        <taxon>Oscillatoriophycideae</taxon>
        <taxon>Oscillatoriales</taxon>
        <taxon>Sirenicapillariaceae</taxon>
        <taxon>Limnospira</taxon>
    </lineage>
</organism>
<sequence length="279" mass="32622">MFICPVCGYKYLQNIPRNCDVCNWNLELTEIHPEQLDWAIETWKNLGDLQGKRKRKRVTVADLLPKINAIESELTAAKIERENLRNQLDWVLYYIETINPEQVTETLSKMRIWLEDNHAENPPLSEVGMDYTGLMELLAAEDWKTADEYTWQIILYLTGREQMGWLNVEDIDNFPLTDLGTIDYLWDYYSSGLFGLTIQQQIWESVESDYTKFCDRIGWREGSWKYYDELIFNLNAPKGHLPVIPWRRRSCYGVGIATASEILSSFIERLLAATTDGRN</sequence>
<dbReference type="InterPro" id="IPR008629">
    <property type="entry name" value="GUN4-like"/>
</dbReference>
<gene>
    <name evidence="2" type="ORF">NIES46_41910</name>
</gene>
<evidence type="ECO:0000259" key="1">
    <source>
        <dbReference type="Pfam" id="PF05419"/>
    </source>
</evidence>
<evidence type="ECO:0000313" key="3">
    <source>
        <dbReference type="Proteomes" id="UP000326169"/>
    </source>
</evidence>
<dbReference type="GeneID" id="301684960"/>
<dbReference type="Proteomes" id="UP000326169">
    <property type="component" value="Unassembled WGS sequence"/>
</dbReference>
<reference evidence="2 3" key="1">
    <citation type="journal article" date="2019" name="J Genomics">
        <title>The Draft Genome of a Hydrogen-producing Cyanobacterium, Arthrospira platensis NIES-46.</title>
        <authorList>
            <person name="Suzuki S."/>
            <person name="Yamaguchi H."/>
            <person name="Kawachi M."/>
        </authorList>
    </citation>
    <scope>NUCLEOTIDE SEQUENCE [LARGE SCALE GENOMIC DNA]</scope>
    <source>
        <strain evidence="2 3">NIES-46</strain>
    </source>
</reference>
<dbReference type="EMBL" id="BIMW01000172">
    <property type="protein sequence ID" value="GCE96124.1"/>
    <property type="molecule type" value="Genomic_DNA"/>
</dbReference>
<dbReference type="SUPFAM" id="SSF140869">
    <property type="entry name" value="GUN4-like"/>
    <property type="match status" value="1"/>
</dbReference>
<dbReference type="PANTHER" id="PTHR34800:SF1">
    <property type="entry name" value="TETRAPYRROLE-BINDING PROTEIN, CHLOROPLASTIC"/>
    <property type="match status" value="1"/>
</dbReference>
<feature type="domain" description="GUN4-like" evidence="1">
    <location>
        <begin position="125"/>
        <end position="244"/>
    </location>
</feature>
<dbReference type="PANTHER" id="PTHR34800">
    <property type="entry name" value="TETRAPYRROLE-BINDING PROTEIN, CHLOROPLASTIC"/>
    <property type="match status" value="1"/>
</dbReference>
<dbReference type="CDD" id="cd16383">
    <property type="entry name" value="GUN4"/>
    <property type="match status" value="1"/>
</dbReference>
<accession>A0A5M3T9H3</accession>
<dbReference type="Pfam" id="PF05419">
    <property type="entry name" value="GUN4"/>
    <property type="match status" value="1"/>
</dbReference>
<dbReference type="Gene3D" id="1.10.10.1770">
    <property type="entry name" value="Gun4-like"/>
    <property type="match status" value="1"/>
</dbReference>
<dbReference type="Gene3D" id="1.25.40.620">
    <property type="match status" value="1"/>
</dbReference>
<name>A0A5M3T9H3_LIMPL</name>
<dbReference type="InterPro" id="IPR037215">
    <property type="entry name" value="GUN4-like_sf"/>
</dbReference>
<evidence type="ECO:0000313" key="2">
    <source>
        <dbReference type="EMBL" id="GCE96124.1"/>
    </source>
</evidence>
<comment type="caution">
    <text evidence="2">The sequence shown here is derived from an EMBL/GenBank/DDBJ whole genome shotgun (WGS) entry which is preliminary data.</text>
</comment>